<dbReference type="CDD" id="cd09272">
    <property type="entry name" value="RNase_HI_RT_Ty1"/>
    <property type="match status" value="1"/>
</dbReference>
<dbReference type="InterPro" id="IPR043502">
    <property type="entry name" value="DNA/RNA_pol_sf"/>
</dbReference>
<feature type="domain" description="Reverse transcriptase Ty1/copia-type" evidence="1">
    <location>
        <begin position="3"/>
        <end position="68"/>
    </location>
</feature>
<protein>
    <submittedName>
        <fullName evidence="2">Uncharacterized mitochondrial protein-like protein</fullName>
    </submittedName>
</protein>
<evidence type="ECO:0000313" key="3">
    <source>
        <dbReference type="Proteomes" id="UP001151760"/>
    </source>
</evidence>
<dbReference type="Pfam" id="PF07727">
    <property type="entry name" value="RVT_2"/>
    <property type="match status" value="1"/>
</dbReference>
<gene>
    <name evidence="2" type="ORF">Tco_0707197</name>
</gene>
<sequence>MVSLRSLLAVAIHKSWFIDQLDINNAFLHGELRKEVYMTVPQGYSTTVAPNTVCKLKKSLYGLKLANIPYGSLSSLNFFFHWDSFFLNDVLNHKPSTIPLDPLKNLSLTNDDLFPDPSVYRKLVGKLIYLTITRPHLSFADQALSQFSHQPRTAHMDALYRVLRWSVSGSAIFLSPCLIPWSSKKQLVVSRSSTEAEYRALTYCTCEITWLQCLFRDLQVHIPTPIHILCDNESTIALASNLVHHARTKHIEINYHFVKDKIKSNQVLPVFIPSKLQAADVLTKGLPKALLYNC</sequence>
<organism evidence="2 3">
    <name type="scientific">Tanacetum coccineum</name>
    <dbReference type="NCBI Taxonomy" id="301880"/>
    <lineage>
        <taxon>Eukaryota</taxon>
        <taxon>Viridiplantae</taxon>
        <taxon>Streptophyta</taxon>
        <taxon>Embryophyta</taxon>
        <taxon>Tracheophyta</taxon>
        <taxon>Spermatophyta</taxon>
        <taxon>Magnoliopsida</taxon>
        <taxon>eudicotyledons</taxon>
        <taxon>Gunneridae</taxon>
        <taxon>Pentapetalae</taxon>
        <taxon>asterids</taxon>
        <taxon>campanulids</taxon>
        <taxon>Asterales</taxon>
        <taxon>Asteraceae</taxon>
        <taxon>Asteroideae</taxon>
        <taxon>Anthemideae</taxon>
        <taxon>Anthemidinae</taxon>
        <taxon>Tanacetum</taxon>
    </lineage>
</organism>
<dbReference type="PANTHER" id="PTHR11439:SF500">
    <property type="entry name" value="RNA-DIRECTED DNA POLYMERASE"/>
    <property type="match status" value="1"/>
</dbReference>
<reference evidence="2" key="1">
    <citation type="journal article" date="2022" name="Int. J. Mol. Sci.">
        <title>Draft Genome of Tanacetum Coccineum: Genomic Comparison of Closely Related Tanacetum-Family Plants.</title>
        <authorList>
            <person name="Yamashiro T."/>
            <person name="Shiraishi A."/>
            <person name="Nakayama K."/>
            <person name="Satake H."/>
        </authorList>
    </citation>
    <scope>NUCLEOTIDE SEQUENCE</scope>
</reference>
<dbReference type="InterPro" id="IPR013103">
    <property type="entry name" value="RVT_2"/>
</dbReference>
<dbReference type="PANTHER" id="PTHR11439">
    <property type="entry name" value="GAG-POL-RELATED RETROTRANSPOSON"/>
    <property type="match status" value="1"/>
</dbReference>
<comment type="caution">
    <text evidence="2">The sequence shown here is derived from an EMBL/GenBank/DDBJ whole genome shotgun (WGS) entry which is preliminary data.</text>
</comment>
<dbReference type="Proteomes" id="UP001151760">
    <property type="component" value="Unassembled WGS sequence"/>
</dbReference>
<reference evidence="2" key="2">
    <citation type="submission" date="2022-01" db="EMBL/GenBank/DDBJ databases">
        <authorList>
            <person name="Yamashiro T."/>
            <person name="Shiraishi A."/>
            <person name="Satake H."/>
            <person name="Nakayama K."/>
        </authorList>
    </citation>
    <scope>NUCLEOTIDE SEQUENCE</scope>
</reference>
<evidence type="ECO:0000259" key="1">
    <source>
        <dbReference type="Pfam" id="PF07727"/>
    </source>
</evidence>
<keyword evidence="3" id="KW-1185">Reference proteome</keyword>
<dbReference type="SUPFAM" id="SSF56672">
    <property type="entry name" value="DNA/RNA polymerases"/>
    <property type="match status" value="1"/>
</dbReference>
<accession>A0ABQ4YB59</accession>
<evidence type="ECO:0000313" key="2">
    <source>
        <dbReference type="EMBL" id="GJS74356.1"/>
    </source>
</evidence>
<name>A0ABQ4YB59_9ASTR</name>
<dbReference type="EMBL" id="BQNB010010225">
    <property type="protein sequence ID" value="GJS74356.1"/>
    <property type="molecule type" value="Genomic_DNA"/>
</dbReference>
<proteinExistence type="predicted"/>